<gene>
    <name evidence="2" type="ORF">NP493_35g02005</name>
</gene>
<feature type="transmembrane region" description="Helical" evidence="1">
    <location>
        <begin position="148"/>
        <end position="172"/>
    </location>
</feature>
<evidence type="ECO:0000313" key="2">
    <source>
        <dbReference type="EMBL" id="KAK2192266.1"/>
    </source>
</evidence>
<keyword evidence="1" id="KW-0472">Membrane</keyword>
<reference evidence="2" key="1">
    <citation type="journal article" date="2023" name="Mol. Biol. Evol.">
        <title>Third-Generation Sequencing Reveals the Adaptive Role of the Epigenome in Three Deep-Sea Polychaetes.</title>
        <authorList>
            <person name="Perez M."/>
            <person name="Aroh O."/>
            <person name="Sun Y."/>
            <person name="Lan Y."/>
            <person name="Juniper S.K."/>
            <person name="Young C.R."/>
            <person name="Angers B."/>
            <person name="Qian P.Y."/>
        </authorList>
    </citation>
    <scope>NUCLEOTIDE SEQUENCE</scope>
    <source>
        <strain evidence="2">R07B-5</strain>
    </source>
</reference>
<protein>
    <submittedName>
        <fullName evidence="2">Uncharacterized protein</fullName>
    </submittedName>
</protein>
<sequence>MNTTVADLWNNTSAADTVTSLHDAVTWFPGNDTSLDDIDLFNGTAWDSVPDPQTATFHLHILQLTISLALVATVAVVAVITAFFGCNRNAARWRRYHVRHLADAYDNEAVLAPDVDEADAWRLGGPCVYKGEKYPLGQPVEENRPQYVAVYTLVYVTVYTLVYVTVYTLVYVRDRVHSSVRGRVHSGASLRVGTVLQLIYIDDHFKLINIPAYHE</sequence>
<dbReference type="EMBL" id="JAODUO010000035">
    <property type="protein sequence ID" value="KAK2192266.1"/>
    <property type="molecule type" value="Genomic_DNA"/>
</dbReference>
<proteinExistence type="predicted"/>
<evidence type="ECO:0000256" key="1">
    <source>
        <dbReference type="SAM" id="Phobius"/>
    </source>
</evidence>
<keyword evidence="3" id="KW-1185">Reference proteome</keyword>
<evidence type="ECO:0000313" key="3">
    <source>
        <dbReference type="Proteomes" id="UP001209878"/>
    </source>
</evidence>
<comment type="caution">
    <text evidence="2">The sequence shown here is derived from an EMBL/GenBank/DDBJ whole genome shotgun (WGS) entry which is preliminary data.</text>
</comment>
<feature type="transmembrane region" description="Helical" evidence="1">
    <location>
        <begin position="61"/>
        <end position="86"/>
    </location>
</feature>
<keyword evidence="1" id="KW-1133">Transmembrane helix</keyword>
<dbReference type="AlphaFoldDB" id="A0AAD9UK30"/>
<organism evidence="2 3">
    <name type="scientific">Ridgeia piscesae</name>
    <name type="common">Tubeworm</name>
    <dbReference type="NCBI Taxonomy" id="27915"/>
    <lineage>
        <taxon>Eukaryota</taxon>
        <taxon>Metazoa</taxon>
        <taxon>Spiralia</taxon>
        <taxon>Lophotrochozoa</taxon>
        <taxon>Annelida</taxon>
        <taxon>Polychaeta</taxon>
        <taxon>Sedentaria</taxon>
        <taxon>Canalipalpata</taxon>
        <taxon>Sabellida</taxon>
        <taxon>Siboglinidae</taxon>
        <taxon>Ridgeia</taxon>
    </lineage>
</organism>
<dbReference type="Proteomes" id="UP001209878">
    <property type="component" value="Unassembled WGS sequence"/>
</dbReference>
<accession>A0AAD9UK30</accession>
<keyword evidence="1" id="KW-0812">Transmembrane</keyword>
<name>A0AAD9UK30_RIDPI</name>